<sequence length="107" mass="11433">MLKKAQSFREDIRNRIRRRPSTGVQQMIPDGGGGSGGSGGGPGAGGGGGKGRRKGGESDNAYLSEDCKEAKGNRSIYYLLIGHKSNQGVVMLFFNMIKSHLSPRKNH</sequence>
<proteinExistence type="predicted"/>
<evidence type="ECO:0000313" key="2">
    <source>
        <dbReference type="EMBL" id="GFN88426.1"/>
    </source>
</evidence>
<dbReference type="EMBL" id="BLXT01001848">
    <property type="protein sequence ID" value="GFN88426.1"/>
    <property type="molecule type" value="Genomic_DNA"/>
</dbReference>
<comment type="caution">
    <text evidence="2">The sequence shown here is derived from an EMBL/GenBank/DDBJ whole genome shotgun (WGS) entry which is preliminary data.</text>
</comment>
<evidence type="ECO:0000256" key="1">
    <source>
        <dbReference type="SAM" id="MobiDB-lite"/>
    </source>
</evidence>
<organism evidence="2 3">
    <name type="scientific">Plakobranchus ocellatus</name>
    <dbReference type="NCBI Taxonomy" id="259542"/>
    <lineage>
        <taxon>Eukaryota</taxon>
        <taxon>Metazoa</taxon>
        <taxon>Spiralia</taxon>
        <taxon>Lophotrochozoa</taxon>
        <taxon>Mollusca</taxon>
        <taxon>Gastropoda</taxon>
        <taxon>Heterobranchia</taxon>
        <taxon>Euthyneura</taxon>
        <taxon>Panpulmonata</taxon>
        <taxon>Sacoglossa</taxon>
        <taxon>Placobranchoidea</taxon>
        <taxon>Plakobranchidae</taxon>
        <taxon>Plakobranchus</taxon>
    </lineage>
</organism>
<dbReference type="Proteomes" id="UP000735302">
    <property type="component" value="Unassembled WGS sequence"/>
</dbReference>
<gene>
    <name evidence="2" type="ORF">PoB_001493200</name>
</gene>
<feature type="compositionally biased region" description="Gly residues" evidence="1">
    <location>
        <begin position="30"/>
        <end position="49"/>
    </location>
</feature>
<dbReference type="AlphaFoldDB" id="A0AAV3YZQ5"/>
<reference evidence="2 3" key="1">
    <citation type="journal article" date="2021" name="Elife">
        <title>Chloroplast acquisition without the gene transfer in kleptoplastic sea slugs, Plakobranchus ocellatus.</title>
        <authorList>
            <person name="Maeda T."/>
            <person name="Takahashi S."/>
            <person name="Yoshida T."/>
            <person name="Shimamura S."/>
            <person name="Takaki Y."/>
            <person name="Nagai Y."/>
            <person name="Toyoda A."/>
            <person name="Suzuki Y."/>
            <person name="Arimoto A."/>
            <person name="Ishii H."/>
            <person name="Satoh N."/>
            <person name="Nishiyama T."/>
            <person name="Hasebe M."/>
            <person name="Maruyama T."/>
            <person name="Minagawa J."/>
            <person name="Obokata J."/>
            <person name="Shigenobu S."/>
        </authorList>
    </citation>
    <scope>NUCLEOTIDE SEQUENCE [LARGE SCALE GENOMIC DNA]</scope>
</reference>
<name>A0AAV3YZQ5_9GAST</name>
<evidence type="ECO:0000313" key="3">
    <source>
        <dbReference type="Proteomes" id="UP000735302"/>
    </source>
</evidence>
<keyword evidence="3" id="KW-1185">Reference proteome</keyword>
<feature type="region of interest" description="Disordered" evidence="1">
    <location>
        <begin position="1"/>
        <end position="60"/>
    </location>
</feature>
<accession>A0AAV3YZQ5</accession>
<protein>
    <submittedName>
        <fullName evidence="2">Uncharacterized protein</fullName>
    </submittedName>
</protein>